<gene>
    <name evidence="4" type="ORF">CSSPTR1EN2_LOCUS10760</name>
</gene>
<dbReference type="EMBL" id="OZ019910">
    <property type="protein sequence ID" value="CAK9211530.1"/>
    <property type="molecule type" value="Genomic_DNA"/>
</dbReference>
<feature type="domain" description="Glyoxal oxidase N-terminal" evidence="2">
    <location>
        <begin position="71"/>
        <end position="466"/>
    </location>
</feature>
<evidence type="ECO:0000259" key="3">
    <source>
        <dbReference type="Pfam" id="PF09118"/>
    </source>
</evidence>
<name>A0ABP0U2T0_9BRYO</name>
<dbReference type="InterPro" id="IPR014756">
    <property type="entry name" value="Ig_E-set"/>
</dbReference>
<dbReference type="Pfam" id="PF09118">
    <property type="entry name" value="GO-like_E_set"/>
    <property type="match status" value="1"/>
</dbReference>
<dbReference type="InterPro" id="IPR037293">
    <property type="entry name" value="Gal_Oxidase_central_sf"/>
</dbReference>
<dbReference type="CDD" id="cd02851">
    <property type="entry name" value="E_set_GO_C"/>
    <property type="match status" value="1"/>
</dbReference>
<dbReference type="PANTHER" id="PTHR32208:SF21">
    <property type="entry name" value="LOW QUALITY PROTEIN: ALDEHYDE OXIDASE GLOX-LIKE"/>
    <property type="match status" value="1"/>
</dbReference>
<evidence type="ECO:0000259" key="2">
    <source>
        <dbReference type="Pfam" id="PF07250"/>
    </source>
</evidence>
<accession>A0ABP0U2T0</accession>
<dbReference type="SUPFAM" id="SSF81296">
    <property type="entry name" value="E set domains"/>
    <property type="match status" value="1"/>
</dbReference>
<protein>
    <recommendedName>
        <fullName evidence="6">Glyoxal oxidase</fullName>
    </recommendedName>
</protein>
<evidence type="ECO:0008006" key="6">
    <source>
        <dbReference type="Google" id="ProtNLM"/>
    </source>
</evidence>
<keyword evidence="1" id="KW-0732">Signal</keyword>
<sequence>MKMSPLEQQRRRRRLMGGKDAQVVSLAMSLLLFSVTILVLGPAVGVNGSIQDTPLPGSWELLLKNASIASMHTAITHFNTAIFLDRTLVGPSQIALPKGHECRINPLEHDCTARSVMFDLGSNTVRPLDILTDTWCSSGQFFANGTMVQTGGDSNGFTKIRTLAPCPASGDCDWVESTIETLTDGRWYSTNQLLPEGSRQIVVGGRGVFNYEFVPKRFPGEGAFPLQLLVETNDGENDNYYPFVHLLPNGHLFIFANRDSILLDYTTGKVVQQFPTIPGEPRNYPLSGSSVLLPLSFADGYSTASVLICGGGQAGAFDNPNGFNLPASQTCGRLEVTTTTTRGAGSSNSEPQWLMETMPFRRVMGDMVLLPTGDVLLINGAQSGTAGWGKASNPALNPVRYQTFLHPAANRFQVLAPSTIPRVYHSTANLRPDGRILVAGSNTHQHDTFTGVFPTELRVEAFSPQYLSERFDFRRPQITAAPARITYGKDFAVTFSAPSRKDPFELHMASAPYTTHAYSQGQRLLILQVSDPVPVQQAGAGAAAASRFTVTVTAPPNANVAPPQYYMLFPMQAGTPGNAVWIQMVY</sequence>
<dbReference type="Gene3D" id="2.130.10.80">
    <property type="entry name" value="Galactose oxidase/kelch, beta-propeller"/>
    <property type="match status" value="1"/>
</dbReference>
<evidence type="ECO:0000313" key="4">
    <source>
        <dbReference type="EMBL" id="CAK9211530.1"/>
    </source>
</evidence>
<evidence type="ECO:0000313" key="5">
    <source>
        <dbReference type="Proteomes" id="UP001497512"/>
    </source>
</evidence>
<dbReference type="Pfam" id="PF07250">
    <property type="entry name" value="Glyoxal_oxid_N"/>
    <property type="match status" value="1"/>
</dbReference>
<feature type="domain" description="Galactose oxidase-like Early set" evidence="3">
    <location>
        <begin position="475"/>
        <end position="584"/>
    </location>
</feature>
<evidence type="ECO:0000256" key="1">
    <source>
        <dbReference type="ARBA" id="ARBA00022729"/>
    </source>
</evidence>
<dbReference type="Proteomes" id="UP001497512">
    <property type="component" value="Chromosome 18"/>
</dbReference>
<proteinExistence type="predicted"/>
<dbReference type="InterPro" id="IPR011043">
    <property type="entry name" value="Gal_Oxase/kelch_b-propeller"/>
</dbReference>
<organism evidence="4 5">
    <name type="scientific">Sphagnum troendelagicum</name>
    <dbReference type="NCBI Taxonomy" id="128251"/>
    <lineage>
        <taxon>Eukaryota</taxon>
        <taxon>Viridiplantae</taxon>
        <taxon>Streptophyta</taxon>
        <taxon>Embryophyta</taxon>
        <taxon>Bryophyta</taxon>
        <taxon>Sphagnophytina</taxon>
        <taxon>Sphagnopsida</taxon>
        <taxon>Sphagnales</taxon>
        <taxon>Sphagnaceae</taxon>
        <taxon>Sphagnum</taxon>
    </lineage>
</organism>
<reference evidence="4" key="1">
    <citation type="submission" date="2024-02" db="EMBL/GenBank/DDBJ databases">
        <authorList>
            <consortium name="ELIXIR-Norway"/>
            <consortium name="Elixir Norway"/>
        </authorList>
    </citation>
    <scope>NUCLEOTIDE SEQUENCE</scope>
</reference>
<dbReference type="InterPro" id="IPR013783">
    <property type="entry name" value="Ig-like_fold"/>
</dbReference>
<dbReference type="InterPro" id="IPR009880">
    <property type="entry name" value="Glyoxal_oxidase_N"/>
</dbReference>
<dbReference type="SUPFAM" id="SSF50965">
    <property type="entry name" value="Galactose oxidase, central domain"/>
    <property type="match status" value="1"/>
</dbReference>
<keyword evidence="5" id="KW-1185">Reference proteome</keyword>
<dbReference type="Gene3D" id="2.60.40.10">
    <property type="entry name" value="Immunoglobulins"/>
    <property type="match status" value="1"/>
</dbReference>
<dbReference type="InterPro" id="IPR015202">
    <property type="entry name" value="GO-like_E_set"/>
</dbReference>
<dbReference type="PANTHER" id="PTHR32208">
    <property type="entry name" value="SECRETED PROTEIN-RELATED"/>
    <property type="match status" value="1"/>
</dbReference>